<dbReference type="PANTHER" id="PTHR37833:SF1">
    <property type="entry name" value="SIGNAL PEPTIDE PROTEIN"/>
    <property type="match status" value="1"/>
</dbReference>
<feature type="signal peptide" evidence="1">
    <location>
        <begin position="1"/>
        <end position="20"/>
    </location>
</feature>
<keyword evidence="1" id="KW-0732">Signal</keyword>
<sequence length="365" mass="40382">MNLKSIFLVFVGVLSISLLKAQQAETLVFSEKTFDFGAVKEEDGPIIHEFSFINKGLQPVKILGVKASCGCTTPDWSKEPVKPGETGYIQAQYNPRNRPGKFNKSLTVTTDADASPLKLYIRGDVEPKPKSVEDELPTEMGALRVKYRSLNMGKIETSGESAVKEFEVYNASDKAVAFLDKQDAPPYIKLTFEPQELAPKSKGLIKVHYDAKAKNDLGFGSDNVKFSTNEEGADAIKSVSIYATIEEYFPPMTQEELEKAPRLKLGDNVHDFGKIGDDKSISTKFTLTNTGHTPLEIRQTKSNCTCATAKLKRDKLKPGESTELEVTFNPQGRRGNQQKSITIYSNDPRHSAQRVTIKGYITVGD</sequence>
<gene>
    <name evidence="2" type="ORF">JMN32_00645</name>
</gene>
<reference evidence="2" key="1">
    <citation type="submission" date="2021-01" db="EMBL/GenBank/DDBJ databases">
        <title>Fulvivirga kasyanovii gen. nov., sp nov., a novel member of the phylum Bacteroidetes isolated from seawater in a mussel farm.</title>
        <authorList>
            <person name="Zhao L.-H."/>
            <person name="Wang Z.-J."/>
        </authorList>
    </citation>
    <scope>NUCLEOTIDE SEQUENCE</scope>
    <source>
        <strain evidence="2">29W222</strain>
    </source>
</reference>
<protein>
    <submittedName>
        <fullName evidence="2">DUF1573 domain-containing protein</fullName>
    </submittedName>
</protein>
<dbReference type="InterPro" id="IPR011467">
    <property type="entry name" value="DUF1573"/>
</dbReference>
<name>A0A937KA74_9BACT</name>
<keyword evidence="3" id="KW-1185">Reference proteome</keyword>
<evidence type="ECO:0000313" key="3">
    <source>
        <dbReference type="Proteomes" id="UP000614216"/>
    </source>
</evidence>
<proteinExistence type="predicted"/>
<comment type="caution">
    <text evidence="2">The sequence shown here is derived from an EMBL/GenBank/DDBJ whole genome shotgun (WGS) entry which is preliminary data.</text>
</comment>
<dbReference type="RefSeq" id="WP_202854336.1">
    <property type="nucleotide sequence ID" value="NZ_JAEUGD010000001.1"/>
</dbReference>
<dbReference type="PANTHER" id="PTHR37833">
    <property type="entry name" value="LIPOPROTEIN-RELATED"/>
    <property type="match status" value="1"/>
</dbReference>
<evidence type="ECO:0000313" key="2">
    <source>
        <dbReference type="EMBL" id="MBL6444796.1"/>
    </source>
</evidence>
<dbReference type="AlphaFoldDB" id="A0A937KA74"/>
<dbReference type="Pfam" id="PF07610">
    <property type="entry name" value="DUF1573"/>
    <property type="match status" value="2"/>
</dbReference>
<dbReference type="InterPro" id="IPR013783">
    <property type="entry name" value="Ig-like_fold"/>
</dbReference>
<organism evidence="2 3">
    <name type="scientific">Fulvivirga marina</name>
    <dbReference type="NCBI Taxonomy" id="2494733"/>
    <lineage>
        <taxon>Bacteria</taxon>
        <taxon>Pseudomonadati</taxon>
        <taxon>Bacteroidota</taxon>
        <taxon>Cytophagia</taxon>
        <taxon>Cytophagales</taxon>
        <taxon>Fulvivirgaceae</taxon>
        <taxon>Fulvivirga</taxon>
    </lineage>
</organism>
<accession>A0A937KA74</accession>
<dbReference type="EMBL" id="JAEUGD010000001">
    <property type="protein sequence ID" value="MBL6444796.1"/>
    <property type="molecule type" value="Genomic_DNA"/>
</dbReference>
<feature type="chain" id="PRO_5036998451" evidence="1">
    <location>
        <begin position="21"/>
        <end position="365"/>
    </location>
</feature>
<dbReference type="NCBIfam" id="NF012200">
    <property type="entry name" value="choice_anch_D"/>
    <property type="match status" value="1"/>
</dbReference>
<evidence type="ECO:0000256" key="1">
    <source>
        <dbReference type="SAM" id="SignalP"/>
    </source>
</evidence>
<dbReference type="Proteomes" id="UP000614216">
    <property type="component" value="Unassembled WGS sequence"/>
</dbReference>
<dbReference type="Gene3D" id="2.60.40.10">
    <property type="entry name" value="Immunoglobulins"/>
    <property type="match status" value="2"/>
</dbReference>